<dbReference type="Gene3D" id="2.40.160.210">
    <property type="entry name" value="Acyl-CoA thioesterase, double hotdog domain"/>
    <property type="match status" value="1"/>
</dbReference>
<accession>A0A1M5RDC4</accession>
<gene>
    <name evidence="3" type="ORF">SAMN04488068_3046</name>
</gene>
<proteinExistence type="predicted"/>
<evidence type="ECO:0000259" key="1">
    <source>
        <dbReference type="Pfam" id="PF13622"/>
    </source>
</evidence>
<keyword evidence="4" id="KW-1185">Reference proteome</keyword>
<evidence type="ECO:0000313" key="3">
    <source>
        <dbReference type="EMBL" id="SHH24325.1"/>
    </source>
</evidence>
<dbReference type="Pfam" id="PF20789">
    <property type="entry name" value="4HBT_3C"/>
    <property type="match status" value="1"/>
</dbReference>
<dbReference type="InterPro" id="IPR042171">
    <property type="entry name" value="Acyl-CoA_hotdog"/>
</dbReference>
<sequence>MHFDELLALQQPDAAGWTATVTEDWLQGRSAFGGLQVSLALKAMRALVAELPLRVLQVTFLAPVPQGVIGVRAQVLRAGKNTQHVEARLYDGEQVLCVVVGIFGASRTSTIQIRPEQPAVVSERKPLLLPYIPGLTPAFLQHFDMRWIVGGLPYSGATQAKAVIEVGFKQAGTTSELHLPTLADSIPPLAITLLKKPAPGSSMTWMLEFLADRYDHLPLQGWRFDAEVLAAADGYTSQTAMIWAPDGSPAMLSRQNMVVFG</sequence>
<feature type="domain" description="Acyl-CoA thioesterase-like C-terminal" evidence="2">
    <location>
        <begin position="130"/>
        <end position="259"/>
    </location>
</feature>
<dbReference type="Proteomes" id="UP000199758">
    <property type="component" value="Unassembled WGS sequence"/>
</dbReference>
<dbReference type="InterPro" id="IPR049449">
    <property type="entry name" value="TesB_ACOT8-like_N"/>
</dbReference>
<evidence type="ECO:0000259" key="2">
    <source>
        <dbReference type="Pfam" id="PF20789"/>
    </source>
</evidence>
<dbReference type="Pfam" id="PF13622">
    <property type="entry name" value="4HBT_3"/>
    <property type="match status" value="1"/>
</dbReference>
<dbReference type="InterPro" id="IPR029069">
    <property type="entry name" value="HotDog_dom_sf"/>
</dbReference>
<dbReference type="AlphaFoldDB" id="A0A1M5RDC4"/>
<dbReference type="EMBL" id="FQWZ01000007">
    <property type="protein sequence ID" value="SHH24325.1"/>
    <property type="molecule type" value="Genomic_DNA"/>
</dbReference>
<organism evidence="3 4">
    <name type="scientific">Hydrocarboniphaga daqingensis</name>
    <dbReference type="NCBI Taxonomy" id="490188"/>
    <lineage>
        <taxon>Bacteria</taxon>
        <taxon>Pseudomonadati</taxon>
        <taxon>Pseudomonadota</taxon>
        <taxon>Gammaproteobacteria</taxon>
        <taxon>Nevskiales</taxon>
        <taxon>Nevskiaceae</taxon>
        <taxon>Hydrocarboniphaga</taxon>
    </lineage>
</organism>
<evidence type="ECO:0000313" key="4">
    <source>
        <dbReference type="Proteomes" id="UP000199758"/>
    </source>
</evidence>
<name>A0A1M5RDC4_9GAMM</name>
<protein>
    <submittedName>
        <fullName evidence="3">Acyl-CoA thioesterase</fullName>
    </submittedName>
</protein>
<dbReference type="InterPro" id="IPR049450">
    <property type="entry name" value="ACOT8-like_C"/>
</dbReference>
<dbReference type="STRING" id="490188.SAMN04488068_3046"/>
<feature type="domain" description="Acyl-CoA thioesterase-like N-terminal HotDog" evidence="1">
    <location>
        <begin position="22"/>
        <end position="100"/>
    </location>
</feature>
<dbReference type="SUPFAM" id="SSF54637">
    <property type="entry name" value="Thioesterase/thiol ester dehydrase-isomerase"/>
    <property type="match status" value="2"/>
</dbReference>
<dbReference type="OrthoDB" id="7059210at2"/>
<reference evidence="3 4" key="1">
    <citation type="submission" date="2016-11" db="EMBL/GenBank/DDBJ databases">
        <authorList>
            <person name="Jaros S."/>
            <person name="Januszkiewicz K."/>
            <person name="Wedrychowicz H."/>
        </authorList>
    </citation>
    <scope>NUCLEOTIDE SEQUENCE [LARGE SCALE GENOMIC DNA]</scope>
    <source>
        <strain evidence="3 4">CGMCC 1.7049</strain>
    </source>
</reference>
<dbReference type="RefSeq" id="WP_072898797.1">
    <property type="nucleotide sequence ID" value="NZ_FQWZ01000007.1"/>
</dbReference>